<keyword evidence="6 7" id="KW-0456">Lyase</keyword>
<feature type="domain" description="NAD(P)-binding" evidence="8">
    <location>
        <begin position="5"/>
        <end position="336"/>
    </location>
</feature>
<dbReference type="PROSITE" id="PS00061">
    <property type="entry name" value="ADH_SHORT"/>
    <property type="match status" value="1"/>
</dbReference>
<evidence type="ECO:0000256" key="3">
    <source>
        <dbReference type="ARBA" id="ARBA00008178"/>
    </source>
</evidence>
<dbReference type="GO" id="GO:0008460">
    <property type="term" value="F:dTDP-glucose 4,6-dehydratase activity"/>
    <property type="evidence" value="ECO:0007669"/>
    <property type="project" value="UniProtKB-EC"/>
</dbReference>
<dbReference type="Proteomes" id="UP000095672">
    <property type="component" value="Chromosome"/>
</dbReference>
<evidence type="ECO:0000256" key="4">
    <source>
        <dbReference type="ARBA" id="ARBA00011990"/>
    </source>
</evidence>
<dbReference type="EC" id="4.2.1.46" evidence="4 7"/>
<comment type="catalytic activity">
    <reaction evidence="1 7">
        <text>dTDP-alpha-D-glucose = dTDP-4-dehydro-6-deoxy-alpha-D-glucose + H2O</text>
        <dbReference type="Rhea" id="RHEA:17221"/>
        <dbReference type="ChEBI" id="CHEBI:15377"/>
        <dbReference type="ChEBI" id="CHEBI:57477"/>
        <dbReference type="ChEBI" id="CHEBI:57649"/>
        <dbReference type="EC" id="4.2.1.46"/>
    </reaction>
</comment>
<keyword evidence="10" id="KW-1185">Reference proteome</keyword>
<name>A0A1C9W7Q8_9GAMM</name>
<dbReference type="KEGG" id="micc:AUP74_01753"/>
<dbReference type="SUPFAM" id="SSF51735">
    <property type="entry name" value="NAD(P)-binding Rossmann-fold domains"/>
    <property type="match status" value="1"/>
</dbReference>
<dbReference type="RefSeq" id="WP_083260881.1">
    <property type="nucleotide sequence ID" value="NZ_CP014143.1"/>
</dbReference>
<reference evidence="10" key="1">
    <citation type="submission" date="2016-01" db="EMBL/GenBank/DDBJ databases">
        <title>Complete genome sequence of Microbulbifer sp. CCB-MM1, a halophile isolated from Matang Mangrove Forest, Perak.</title>
        <authorList>
            <person name="Moh T.H."/>
            <person name="Dinesh B."/>
            <person name="Lau N.-S."/>
            <person name="Go F."/>
            <person name="Alexander Chong S.-C."/>
        </authorList>
    </citation>
    <scope>NUCLEOTIDE SEQUENCE [LARGE SCALE GENOMIC DNA]</scope>
    <source>
        <strain evidence="10">CCB-MM1</strain>
    </source>
</reference>
<dbReference type="InterPro" id="IPR016040">
    <property type="entry name" value="NAD(P)-bd_dom"/>
</dbReference>
<dbReference type="NCBIfam" id="TIGR01181">
    <property type="entry name" value="dTDP_gluc_dehyt"/>
    <property type="match status" value="1"/>
</dbReference>
<keyword evidence="5" id="KW-0520">NAD</keyword>
<dbReference type="FunFam" id="3.40.50.720:FF:000304">
    <property type="entry name" value="UDP-glucose 4,6-dehydratase"/>
    <property type="match status" value="1"/>
</dbReference>
<dbReference type="STRING" id="1769779.AUP74_01753"/>
<evidence type="ECO:0000256" key="5">
    <source>
        <dbReference type="ARBA" id="ARBA00023027"/>
    </source>
</evidence>
<gene>
    <name evidence="9" type="primary">rffG_1</name>
    <name evidence="9" type="ORF">AUP74_01753</name>
</gene>
<proteinExistence type="inferred from homology"/>
<dbReference type="Gene3D" id="3.40.50.720">
    <property type="entry name" value="NAD(P)-binding Rossmann-like Domain"/>
    <property type="match status" value="1"/>
</dbReference>
<sequence>MSNLLVTGGAGFIGANFVHYWLQTYPDDKVIVLDALTYAGNRANLEPVAGNPNFLFCHGDICDTSLVETLLRLHQVDTLVHFAAESHVDRSISGPDAFIETNIIGTHSLLKAAKKVWLDEGLQPSHRFHHVSTDEVYGTLGPDDPAFSETTPYAPNSPYSASKAASDHLVRAYHHTYGLNVTTSNCSNNYGPYHFPEKLIPLVITNILLDKPLPVYGDGQQIRDWLYVEDHARGIELVIKKGRLGESYNIGGNNEWANINIVRLICNLMNQAFADDPALSKRYPEAYNAIAGQAEALIQYVEDRKGHDRRYAIAPEKSNEELGYRPLESFNSGIMKTIDWYLSNDAWWRAILDGSYRRQSDLDGIPAWQADMTAVIEST</sequence>
<dbReference type="InterPro" id="IPR036291">
    <property type="entry name" value="NAD(P)-bd_dom_sf"/>
</dbReference>
<accession>A0A1C9W7Q8</accession>
<dbReference type="OrthoDB" id="9803010at2"/>
<dbReference type="InterPro" id="IPR005888">
    <property type="entry name" value="dTDP_Gluc_deHydtase"/>
</dbReference>
<evidence type="ECO:0000256" key="6">
    <source>
        <dbReference type="ARBA" id="ARBA00023239"/>
    </source>
</evidence>
<evidence type="ECO:0000256" key="1">
    <source>
        <dbReference type="ARBA" id="ARBA00001539"/>
    </source>
</evidence>
<dbReference type="PANTHER" id="PTHR43000">
    <property type="entry name" value="DTDP-D-GLUCOSE 4,6-DEHYDRATASE-RELATED"/>
    <property type="match status" value="1"/>
</dbReference>
<evidence type="ECO:0000259" key="8">
    <source>
        <dbReference type="Pfam" id="PF16363"/>
    </source>
</evidence>
<dbReference type="AlphaFoldDB" id="A0A1C9W7Q8"/>
<evidence type="ECO:0000256" key="2">
    <source>
        <dbReference type="ARBA" id="ARBA00001911"/>
    </source>
</evidence>
<dbReference type="Pfam" id="PF16363">
    <property type="entry name" value="GDP_Man_Dehyd"/>
    <property type="match status" value="1"/>
</dbReference>
<evidence type="ECO:0000313" key="10">
    <source>
        <dbReference type="Proteomes" id="UP000095672"/>
    </source>
</evidence>
<dbReference type="CDD" id="cd05246">
    <property type="entry name" value="dTDP_GD_SDR_e"/>
    <property type="match status" value="1"/>
</dbReference>
<organism evidence="9 10">
    <name type="scientific">Microbulbifer aggregans</name>
    <dbReference type="NCBI Taxonomy" id="1769779"/>
    <lineage>
        <taxon>Bacteria</taxon>
        <taxon>Pseudomonadati</taxon>
        <taxon>Pseudomonadota</taxon>
        <taxon>Gammaproteobacteria</taxon>
        <taxon>Cellvibrionales</taxon>
        <taxon>Microbulbiferaceae</taxon>
        <taxon>Microbulbifer</taxon>
    </lineage>
</organism>
<evidence type="ECO:0000256" key="7">
    <source>
        <dbReference type="RuleBase" id="RU004473"/>
    </source>
</evidence>
<comment type="cofactor">
    <cofactor evidence="2 7">
        <name>NAD(+)</name>
        <dbReference type="ChEBI" id="CHEBI:57540"/>
    </cofactor>
</comment>
<dbReference type="EMBL" id="CP014143">
    <property type="protein sequence ID" value="AOS97184.1"/>
    <property type="molecule type" value="Genomic_DNA"/>
</dbReference>
<dbReference type="InterPro" id="IPR020904">
    <property type="entry name" value="Sc_DH/Rdtase_CS"/>
</dbReference>
<evidence type="ECO:0000313" key="9">
    <source>
        <dbReference type="EMBL" id="AOS97184.1"/>
    </source>
</evidence>
<dbReference type="PATRIC" id="fig|1769779.3.peg.1754"/>
<dbReference type="Gene3D" id="3.90.25.10">
    <property type="entry name" value="UDP-galactose 4-epimerase, domain 1"/>
    <property type="match status" value="1"/>
</dbReference>
<dbReference type="GO" id="GO:0009225">
    <property type="term" value="P:nucleotide-sugar metabolic process"/>
    <property type="evidence" value="ECO:0007669"/>
    <property type="project" value="InterPro"/>
</dbReference>
<protein>
    <recommendedName>
        <fullName evidence="4 7">dTDP-glucose 4,6-dehydratase</fullName>
        <ecNumber evidence="4 7">4.2.1.46</ecNumber>
    </recommendedName>
</protein>
<comment type="similarity">
    <text evidence="3 7">Belongs to the NAD(P)-dependent epimerase/dehydratase family. dTDP-glucose dehydratase subfamily.</text>
</comment>